<dbReference type="InParanoid" id="A0A2I1DPP8"/>
<evidence type="ECO:0000313" key="2">
    <source>
        <dbReference type="EMBL" id="PKY11858.1"/>
    </source>
</evidence>
<dbReference type="RefSeq" id="WP_101536827.1">
    <property type="nucleotide sequence ID" value="NZ_MXAV01000006.1"/>
</dbReference>
<name>A0A2I1DPP8_9PROT</name>
<dbReference type="Gene3D" id="3.40.30.10">
    <property type="entry name" value="Glutaredoxin"/>
    <property type="match status" value="1"/>
</dbReference>
<dbReference type="InterPro" id="IPR036249">
    <property type="entry name" value="Thioredoxin-like_sf"/>
</dbReference>
<sequence>MQTIQKWKHNPFFLVCAVLFGLIAIAEPAHASGGWHRFWKSLATTANIQIGTGPVVVYDFFDPNCPYCAEAFQRELPFIQSGKLTVRYIPVAILTPSSLGKAASILDSPRPGHALAVDFQGVLRDGSGGIRSMTPSAPVRAGIERNLQFLLQTGNDVVPDLVFRLPDGHGLADGHVGMIRGLFPASALQAIVQGRMP</sequence>
<dbReference type="EMBL" id="MXAV01000006">
    <property type="protein sequence ID" value="PKY11858.1"/>
    <property type="molecule type" value="Genomic_DNA"/>
</dbReference>
<dbReference type="AlphaFoldDB" id="A0A2I1DPP8"/>
<dbReference type="SUPFAM" id="SSF52833">
    <property type="entry name" value="Thioredoxin-like"/>
    <property type="match status" value="1"/>
</dbReference>
<accession>A0A2I1DPP8</accession>
<feature type="signal peptide" evidence="1">
    <location>
        <begin position="1"/>
        <end position="31"/>
    </location>
</feature>
<comment type="caution">
    <text evidence="2">The sequence shown here is derived from an EMBL/GenBank/DDBJ whole genome shotgun (WGS) entry which is preliminary data.</text>
</comment>
<feature type="chain" id="PRO_5014179472" evidence="1">
    <location>
        <begin position="32"/>
        <end position="197"/>
    </location>
</feature>
<gene>
    <name evidence="2" type="ORF">B1757_02550</name>
</gene>
<dbReference type="OrthoDB" id="12976at2"/>
<proteinExistence type="predicted"/>
<keyword evidence="1" id="KW-0732">Signal</keyword>
<organism evidence="2 3">
    <name type="scientific">Acidithiobacillus marinus</name>
    <dbReference type="NCBI Taxonomy" id="187490"/>
    <lineage>
        <taxon>Bacteria</taxon>
        <taxon>Pseudomonadati</taxon>
        <taxon>Pseudomonadota</taxon>
        <taxon>Acidithiobacillia</taxon>
        <taxon>Acidithiobacillales</taxon>
        <taxon>Acidithiobacillaceae</taxon>
        <taxon>Acidithiobacillus</taxon>
    </lineage>
</organism>
<keyword evidence="3" id="KW-1185">Reference proteome</keyword>
<protein>
    <submittedName>
        <fullName evidence="2">Uncharacterized protein</fullName>
    </submittedName>
</protein>
<dbReference type="Proteomes" id="UP000234329">
    <property type="component" value="Unassembled WGS sequence"/>
</dbReference>
<reference evidence="2 3" key="1">
    <citation type="submission" date="2017-03" db="EMBL/GenBank/DDBJ databases">
        <title>Draft genime sequence of the acidophilic sulfur-oxidizing bacterium Acidithiobacillus sp. SH, isolated from seawater.</title>
        <authorList>
            <person name="Sharmin S."/>
            <person name="Tokuhisa M."/>
            <person name="Kanao T."/>
            <person name="Kamimura K."/>
        </authorList>
    </citation>
    <scope>NUCLEOTIDE SEQUENCE [LARGE SCALE GENOMIC DNA]</scope>
    <source>
        <strain evidence="2 3">SH</strain>
    </source>
</reference>
<evidence type="ECO:0000256" key="1">
    <source>
        <dbReference type="SAM" id="SignalP"/>
    </source>
</evidence>
<evidence type="ECO:0000313" key="3">
    <source>
        <dbReference type="Proteomes" id="UP000234329"/>
    </source>
</evidence>